<reference evidence="1 2" key="1">
    <citation type="submission" date="2016-03" db="EMBL/GenBank/DDBJ databases">
        <title>Draft genome sequence of Paenibacillus glacialis DSM 22343.</title>
        <authorList>
            <person name="Shin S.-K."/>
            <person name="Yi H."/>
        </authorList>
    </citation>
    <scope>NUCLEOTIDE SEQUENCE [LARGE SCALE GENOMIC DNA]</scope>
    <source>
        <strain evidence="1 2">DSM 22343</strain>
    </source>
</reference>
<evidence type="ECO:0000313" key="2">
    <source>
        <dbReference type="Proteomes" id="UP000076967"/>
    </source>
</evidence>
<sequence length="112" mass="12275">MLEVIKQAALEVFKNSNPTAVMFGTVLSISPLEISVDQRLILTEAFLIVPESMGRFEIDLKHVHAVIGLSDTDESLLNKIVIRKGLESGDKVILLRVQGGQQFVVMDKVVSG</sequence>
<proteinExistence type="predicted"/>
<dbReference type="EMBL" id="LVJH01000070">
    <property type="protein sequence ID" value="OAB33864.1"/>
    <property type="molecule type" value="Genomic_DNA"/>
</dbReference>
<dbReference type="InterPro" id="IPR022555">
    <property type="entry name" value="DUF2577"/>
</dbReference>
<evidence type="ECO:0008006" key="3">
    <source>
        <dbReference type="Google" id="ProtNLM"/>
    </source>
</evidence>
<evidence type="ECO:0000313" key="1">
    <source>
        <dbReference type="EMBL" id="OAB33864.1"/>
    </source>
</evidence>
<name>A0A168D4N7_9BACL</name>
<protein>
    <recommendedName>
        <fullName evidence="3">DUF2577 domain-containing protein</fullName>
    </recommendedName>
</protein>
<dbReference type="AlphaFoldDB" id="A0A168D4N7"/>
<dbReference type="STRING" id="494026.PGLA_23365"/>
<dbReference type="Proteomes" id="UP000076967">
    <property type="component" value="Unassembled WGS sequence"/>
</dbReference>
<dbReference type="OrthoDB" id="95576at2"/>
<dbReference type="Pfam" id="PF10844">
    <property type="entry name" value="DUF2577"/>
    <property type="match status" value="1"/>
</dbReference>
<comment type="caution">
    <text evidence="1">The sequence shown here is derived from an EMBL/GenBank/DDBJ whole genome shotgun (WGS) entry which is preliminary data.</text>
</comment>
<accession>A0A168D4N7</accession>
<keyword evidence="2" id="KW-1185">Reference proteome</keyword>
<organism evidence="1 2">
    <name type="scientific">Paenibacillus glacialis</name>
    <dbReference type="NCBI Taxonomy" id="494026"/>
    <lineage>
        <taxon>Bacteria</taxon>
        <taxon>Bacillati</taxon>
        <taxon>Bacillota</taxon>
        <taxon>Bacilli</taxon>
        <taxon>Bacillales</taxon>
        <taxon>Paenibacillaceae</taxon>
        <taxon>Paenibacillus</taxon>
    </lineage>
</organism>
<gene>
    <name evidence="1" type="ORF">PGLA_23365</name>
</gene>